<proteinExistence type="predicted"/>
<dbReference type="AlphaFoldDB" id="A0A3P8CYS5"/>
<protein>
    <submittedName>
        <fullName evidence="1">Uncharacterized protein</fullName>
    </submittedName>
</protein>
<evidence type="ECO:0000313" key="1">
    <source>
        <dbReference type="EMBL" id="VDO89305.1"/>
    </source>
</evidence>
<reference evidence="1 2" key="1">
    <citation type="submission" date="2018-11" db="EMBL/GenBank/DDBJ databases">
        <authorList>
            <consortium name="Pathogen Informatics"/>
        </authorList>
    </citation>
    <scope>NUCLEOTIDE SEQUENCE [LARGE SCALE GENOMIC DNA]</scope>
    <source>
        <strain evidence="1 2">Zambia</strain>
    </source>
</reference>
<name>A0A3P8CYS5_9TREM</name>
<accession>A0A3P8CYS5</accession>
<evidence type="ECO:0000313" key="2">
    <source>
        <dbReference type="Proteomes" id="UP000277204"/>
    </source>
</evidence>
<gene>
    <name evidence="1" type="ORF">SMRZ_LOCUS10186</name>
</gene>
<keyword evidence="2" id="KW-1185">Reference proteome</keyword>
<dbReference type="Proteomes" id="UP000277204">
    <property type="component" value="Unassembled WGS sequence"/>
</dbReference>
<organism evidence="1 2">
    <name type="scientific">Schistosoma margrebowiei</name>
    <dbReference type="NCBI Taxonomy" id="48269"/>
    <lineage>
        <taxon>Eukaryota</taxon>
        <taxon>Metazoa</taxon>
        <taxon>Spiralia</taxon>
        <taxon>Lophotrochozoa</taxon>
        <taxon>Platyhelminthes</taxon>
        <taxon>Trematoda</taxon>
        <taxon>Digenea</taxon>
        <taxon>Strigeidida</taxon>
        <taxon>Schistosomatoidea</taxon>
        <taxon>Schistosomatidae</taxon>
        <taxon>Schistosoma</taxon>
    </lineage>
</organism>
<sequence length="54" mass="6278">MENKVTLNSDELTSLPLDNRFHINPPVLRNCSVSCDSNQNHFPVQNWTQSNMYK</sequence>
<dbReference type="EMBL" id="UZAI01005152">
    <property type="protein sequence ID" value="VDO89305.1"/>
    <property type="molecule type" value="Genomic_DNA"/>
</dbReference>